<dbReference type="InterPro" id="IPR001802">
    <property type="entry name" value="MerP/CopZ"/>
</dbReference>
<keyword evidence="5" id="KW-1185">Reference proteome</keyword>
<sequence>METTEIKVAGMTCGSCVASVTKALKRVPGVADVQVDLASGTARVTGEQAGQHVPALLGALSDAGYEASASSAPASAGSPRPGGCHDSKSGHGTKGHGGCCCH</sequence>
<feature type="domain" description="HMA" evidence="3">
    <location>
        <begin position="2"/>
        <end position="68"/>
    </location>
</feature>
<feature type="compositionally biased region" description="Low complexity" evidence="2">
    <location>
        <begin position="68"/>
        <end position="82"/>
    </location>
</feature>
<evidence type="ECO:0000256" key="1">
    <source>
        <dbReference type="ARBA" id="ARBA00022723"/>
    </source>
</evidence>
<dbReference type="Gene3D" id="3.30.70.100">
    <property type="match status" value="1"/>
</dbReference>
<dbReference type="FunFam" id="3.30.70.100:FF:000001">
    <property type="entry name" value="ATPase copper transporting beta"/>
    <property type="match status" value="1"/>
</dbReference>
<dbReference type="InterPro" id="IPR036163">
    <property type="entry name" value="HMA_dom_sf"/>
</dbReference>
<proteinExistence type="predicted"/>
<protein>
    <submittedName>
        <fullName evidence="4">Heavy metal transporter</fullName>
    </submittedName>
</protein>
<gene>
    <name evidence="4" type="ORF">CDO81_25915</name>
</gene>
<evidence type="ECO:0000256" key="2">
    <source>
        <dbReference type="SAM" id="MobiDB-lite"/>
    </source>
</evidence>
<evidence type="ECO:0000259" key="3">
    <source>
        <dbReference type="PROSITE" id="PS50846"/>
    </source>
</evidence>
<dbReference type="OrthoDB" id="9813965at2"/>
<dbReference type="Pfam" id="PF00403">
    <property type="entry name" value="HMA"/>
    <property type="match status" value="1"/>
</dbReference>
<feature type="region of interest" description="Disordered" evidence="2">
    <location>
        <begin position="68"/>
        <end position="102"/>
    </location>
</feature>
<reference evidence="4 5" key="1">
    <citation type="journal article" date="2007" name="Int. J. Syst. Evol. Microbiol.">
        <title>Description of Pelomonas aquatica sp. nov. and Pelomonas puraquae sp. nov., isolated from industrial and haemodialysis water.</title>
        <authorList>
            <person name="Gomila M."/>
            <person name="Bowien B."/>
            <person name="Falsen E."/>
            <person name="Moore E.R."/>
            <person name="Lalucat J."/>
        </authorList>
    </citation>
    <scope>NUCLEOTIDE SEQUENCE [LARGE SCALE GENOMIC DNA]</scope>
    <source>
        <strain evidence="4 5">CCUG 52769</strain>
    </source>
</reference>
<evidence type="ECO:0000313" key="5">
    <source>
        <dbReference type="Proteomes" id="UP000197446"/>
    </source>
</evidence>
<dbReference type="PANTHER" id="PTHR46594">
    <property type="entry name" value="P-TYPE CATION-TRANSPORTING ATPASE"/>
    <property type="match status" value="1"/>
</dbReference>
<organism evidence="4 5">
    <name type="scientific">Roseateles puraquae</name>
    <dbReference type="NCBI Taxonomy" id="431059"/>
    <lineage>
        <taxon>Bacteria</taxon>
        <taxon>Pseudomonadati</taxon>
        <taxon>Pseudomonadota</taxon>
        <taxon>Betaproteobacteria</taxon>
        <taxon>Burkholderiales</taxon>
        <taxon>Sphaerotilaceae</taxon>
        <taxon>Roseateles</taxon>
    </lineage>
</organism>
<keyword evidence="1" id="KW-0479">Metal-binding</keyword>
<comment type="caution">
    <text evidence="4">The sequence shown here is derived from an EMBL/GenBank/DDBJ whole genome shotgun (WGS) entry which is preliminary data.</text>
</comment>
<evidence type="ECO:0000313" key="4">
    <source>
        <dbReference type="EMBL" id="OWQ99968.1"/>
    </source>
</evidence>
<dbReference type="RefSeq" id="WP_088486195.1">
    <property type="nucleotide sequence ID" value="NZ_NISI01000019.1"/>
</dbReference>
<dbReference type="PROSITE" id="PS01047">
    <property type="entry name" value="HMA_1"/>
    <property type="match status" value="1"/>
</dbReference>
<dbReference type="InterPro" id="IPR006121">
    <property type="entry name" value="HMA_dom"/>
</dbReference>
<accession>A0A254MYF1</accession>
<dbReference type="PRINTS" id="PR00946">
    <property type="entry name" value="HGSCAVENGER"/>
</dbReference>
<dbReference type="PANTHER" id="PTHR46594:SF4">
    <property type="entry name" value="P-TYPE CATION-TRANSPORTING ATPASE"/>
    <property type="match status" value="1"/>
</dbReference>
<dbReference type="InterPro" id="IPR017969">
    <property type="entry name" value="Heavy-metal-associated_CS"/>
</dbReference>
<dbReference type="GO" id="GO:0046872">
    <property type="term" value="F:metal ion binding"/>
    <property type="evidence" value="ECO:0007669"/>
    <property type="project" value="UniProtKB-KW"/>
</dbReference>
<dbReference type="Proteomes" id="UP000197446">
    <property type="component" value="Unassembled WGS sequence"/>
</dbReference>
<dbReference type="CDD" id="cd00371">
    <property type="entry name" value="HMA"/>
    <property type="match status" value="1"/>
</dbReference>
<name>A0A254MYF1_9BURK</name>
<dbReference type="SUPFAM" id="SSF55008">
    <property type="entry name" value="HMA, heavy metal-associated domain"/>
    <property type="match status" value="1"/>
</dbReference>
<dbReference type="EMBL" id="NISI01000019">
    <property type="protein sequence ID" value="OWQ99968.1"/>
    <property type="molecule type" value="Genomic_DNA"/>
</dbReference>
<dbReference type="PROSITE" id="PS50846">
    <property type="entry name" value="HMA_2"/>
    <property type="match status" value="1"/>
</dbReference>
<dbReference type="AlphaFoldDB" id="A0A254MYF1"/>